<dbReference type="Pfam" id="PF04069">
    <property type="entry name" value="OpuAC"/>
    <property type="match status" value="1"/>
</dbReference>
<proteinExistence type="predicted"/>
<gene>
    <name evidence="3" type="ORF">LRP29_07025</name>
</gene>
<evidence type="ECO:0000313" key="4">
    <source>
        <dbReference type="Proteomes" id="UP001060070"/>
    </source>
</evidence>
<evidence type="ECO:0000313" key="3">
    <source>
        <dbReference type="EMBL" id="UTU53163.1"/>
    </source>
</evidence>
<dbReference type="AlphaFoldDB" id="A0AB38TEF0"/>
<dbReference type="GO" id="GO:0022857">
    <property type="term" value="F:transmembrane transporter activity"/>
    <property type="evidence" value="ECO:0007669"/>
    <property type="project" value="InterPro"/>
</dbReference>
<feature type="domain" description="ABC-type glycine betaine transport system substrate-binding" evidence="2">
    <location>
        <begin position="36"/>
        <end position="308"/>
    </location>
</feature>
<organism evidence="3 4">
    <name type="scientific">Mesorhizobium ciceri</name>
    <dbReference type="NCBI Taxonomy" id="39645"/>
    <lineage>
        <taxon>Bacteria</taxon>
        <taxon>Pseudomonadati</taxon>
        <taxon>Pseudomonadota</taxon>
        <taxon>Alphaproteobacteria</taxon>
        <taxon>Hyphomicrobiales</taxon>
        <taxon>Phyllobacteriaceae</taxon>
        <taxon>Mesorhizobium</taxon>
    </lineage>
</organism>
<feature type="signal peptide" evidence="1">
    <location>
        <begin position="1"/>
        <end position="29"/>
    </location>
</feature>
<dbReference type="CDD" id="cd13641">
    <property type="entry name" value="PBP2_HisX_like"/>
    <property type="match status" value="1"/>
</dbReference>
<accession>A0AB38TEF0</accession>
<dbReference type="SUPFAM" id="SSF53850">
    <property type="entry name" value="Periplasmic binding protein-like II"/>
    <property type="match status" value="1"/>
</dbReference>
<dbReference type="GO" id="GO:0043190">
    <property type="term" value="C:ATP-binding cassette (ABC) transporter complex"/>
    <property type="evidence" value="ECO:0007669"/>
    <property type="project" value="InterPro"/>
</dbReference>
<dbReference type="Gene3D" id="3.40.190.100">
    <property type="entry name" value="Glycine betaine-binding periplasmic protein, domain 2"/>
    <property type="match status" value="1"/>
</dbReference>
<dbReference type="EMBL" id="CP088147">
    <property type="protein sequence ID" value="UTU53163.1"/>
    <property type="molecule type" value="Genomic_DNA"/>
</dbReference>
<dbReference type="InterPro" id="IPR007210">
    <property type="entry name" value="ABC_Gly_betaine_transp_sub-bd"/>
</dbReference>
<sequence length="331" mass="35738">MENQQEKTMLSRTLKLTAAVFIATLAASAAEAKCGDVTITEMNWASGSIVTAVSKFLMEQGYGCKVTVVPSATATAVTSVAETGRPDIVTELWLNGAPAYPGLLAAGKVKTLGHVLTPGGIDAWWVPQYLVDEHPELAKIDGILAHPDWVGGKFHNCPEGWGCKITNDHLAEAFHLKSHGIEVFNHGSGETLAAAIASANENKQPWFGYYWGPTSVLGKYKMVKVDIGPYVPEIHACNAVETCKKPGKSAYPPAEVVTAATTDFEKREPEIAALMSKVTFTDEQMSETLAWQDSKKASADESAVHFLTTYKTIWADWLSPEAKEKLAAVLK</sequence>
<name>A0AB38TEF0_9HYPH</name>
<evidence type="ECO:0000256" key="1">
    <source>
        <dbReference type="SAM" id="SignalP"/>
    </source>
</evidence>
<dbReference type="RefSeq" id="WP_245265424.1">
    <property type="nucleotide sequence ID" value="NZ_CP088147.1"/>
</dbReference>
<protein>
    <submittedName>
        <fullName evidence="3">ABC transporter substrate-binding protein</fullName>
    </submittedName>
</protein>
<dbReference type="Proteomes" id="UP001060070">
    <property type="component" value="Chromosome"/>
</dbReference>
<reference evidence="3 4" key="1">
    <citation type="journal article" date="2022" name="Microbiol. Resour. Announc.">
        <title>Complete Genome Sequence of Mesorhizobium ciceri Strain R30, a Rhizobium Used as a Commercial Inoculant for Chickpea in Argentina.</title>
        <authorList>
            <person name="Foresto E."/>
            <person name="Revale S."/>
            <person name="Primo E."/>
            <person name="Nievas F."/>
            <person name="Carezzano E."/>
            <person name="Puente M."/>
            <person name="Alzari P."/>
            <person name="Mart M."/>
            <person name="Ben-Assaya M."/>
            <person name="Mornico D."/>
            <person name="Santoro M."/>
            <person name="Mart F."/>
            <person name="Giordano W."/>
            <person name="Bogino P."/>
        </authorList>
    </citation>
    <scope>NUCLEOTIDE SEQUENCE [LARGE SCALE GENOMIC DNA]</scope>
    <source>
        <strain evidence="3 4">R30</strain>
    </source>
</reference>
<evidence type="ECO:0000259" key="2">
    <source>
        <dbReference type="Pfam" id="PF04069"/>
    </source>
</evidence>
<keyword evidence="4" id="KW-1185">Reference proteome</keyword>
<dbReference type="Gene3D" id="3.40.190.10">
    <property type="entry name" value="Periplasmic binding protein-like II"/>
    <property type="match status" value="1"/>
</dbReference>
<keyword evidence="1" id="KW-0732">Signal</keyword>
<feature type="chain" id="PRO_5044277506" evidence="1">
    <location>
        <begin position="30"/>
        <end position="331"/>
    </location>
</feature>